<reference evidence="1" key="1">
    <citation type="submission" date="2019-06" db="EMBL/GenBank/DDBJ databases">
        <authorList>
            <person name="Zheng W."/>
        </authorList>
    </citation>
    <scope>NUCLEOTIDE SEQUENCE</scope>
    <source>
        <strain evidence="1">QDHG01</strain>
    </source>
</reference>
<name>A0A8J8SZU8_HALGN</name>
<evidence type="ECO:0000313" key="2">
    <source>
        <dbReference type="Proteomes" id="UP000785679"/>
    </source>
</evidence>
<keyword evidence="2" id="KW-1185">Reference proteome</keyword>
<dbReference type="AlphaFoldDB" id="A0A8J8SZU8"/>
<accession>A0A8J8SZU8</accession>
<sequence>MALSTQTRMIHHPNKAPLTNDMLQQILSQKVQKSPTLITEQQPTQYIPQKQQQVFQPKWQKQQAKPGQKAMTESASAKISNELSIAIMLDNEQRFTTILDKNQALFVMEPSISSTVIMKIHRNKSGGGHDDTILHIAVLQYLKNPYYLRYLLTFSDAQVPHLMENTKGHPAFFLLSSYSDDRCFEALLTDFIKERPQLDLNYRSSITNESLFELVMLKCPSFTKYRIMLDFNFQLEKESFTIGNEVIELLNRSTYAKCGLEEKKRIVGDIVRRTEVKRKEEFVKVYENTVREGVFQGVTMGMLREIVKYL</sequence>
<evidence type="ECO:0000313" key="1">
    <source>
        <dbReference type="EMBL" id="TNV76715.1"/>
    </source>
</evidence>
<organism evidence="1 2">
    <name type="scientific">Halteria grandinella</name>
    <dbReference type="NCBI Taxonomy" id="5974"/>
    <lineage>
        <taxon>Eukaryota</taxon>
        <taxon>Sar</taxon>
        <taxon>Alveolata</taxon>
        <taxon>Ciliophora</taxon>
        <taxon>Intramacronucleata</taxon>
        <taxon>Spirotrichea</taxon>
        <taxon>Stichotrichia</taxon>
        <taxon>Sporadotrichida</taxon>
        <taxon>Halteriidae</taxon>
        <taxon>Halteria</taxon>
    </lineage>
</organism>
<protein>
    <submittedName>
        <fullName evidence="1">Uncharacterized protein</fullName>
    </submittedName>
</protein>
<dbReference type="Proteomes" id="UP000785679">
    <property type="component" value="Unassembled WGS sequence"/>
</dbReference>
<comment type="caution">
    <text evidence="1">The sequence shown here is derived from an EMBL/GenBank/DDBJ whole genome shotgun (WGS) entry which is preliminary data.</text>
</comment>
<proteinExistence type="predicted"/>
<dbReference type="EMBL" id="RRYP01013082">
    <property type="protein sequence ID" value="TNV76715.1"/>
    <property type="molecule type" value="Genomic_DNA"/>
</dbReference>
<gene>
    <name evidence="1" type="ORF">FGO68_gene7388</name>
</gene>